<dbReference type="Proteomes" id="UP000800093">
    <property type="component" value="Unassembled WGS sequence"/>
</dbReference>
<proteinExistence type="predicted"/>
<evidence type="ECO:0000313" key="3">
    <source>
        <dbReference type="Proteomes" id="UP000800093"/>
    </source>
</evidence>
<keyword evidence="3" id="KW-1185">Reference proteome</keyword>
<evidence type="ECO:0000313" key="2">
    <source>
        <dbReference type="EMBL" id="KAF2257510.1"/>
    </source>
</evidence>
<comment type="caution">
    <text evidence="2">The sequence shown here is derived from an EMBL/GenBank/DDBJ whole genome shotgun (WGS) entry which is preliminary data.</text>
</comment>
<sequence length="583" mass="67994">MLCRNSDVIVFLVSYFAPTSDKQICPTLLYPSRITQLFHRAMDQFPQELISQICSHLSAEDLRNTYYVSAKFRKAAEEQAGRYRTHIYKITKENKQCFIDRYSGFRLRYLEHVQFDTYFPDLDVNDGNGCREGSDEQREKDKTFTEQIQNLFTTLKTVEEHAGERNRGKYRLTIYSPSHGCSGDSCLHREHAHWRTHLLEPETLPDLMSVGSLEINNDHSSAKLDYRILIDLVTRFPNLENLECHTGKDEWTPSYRDAPAKLFIWEYDGPRRDTRHGFGNAITPTNIPKSLQRVELNWFCREVMMEADCIHHWKAMPNLVSPASKDPFSTSLRILSYHLQEITLRAQVDETLFWPEDSSTPTWPHLQRVFIMFHMVSPSGAWYFEGPRGEGRGSTGYELDESSYPPLEPTEEDEYLDDEVVCGGRSFEDRYNFWFRISPNDNVLGPFLASFAKAAANMPDLRQAILWSPLRWDVDCGEDDEGESFDYFEPPKKFYPEYLAWGLAYYVPGVGSAFATNPGETKCKARQIWWKVGEWRPNPEIHSLFQQIGRQEHGEALKEYWDDDEFGQGLVSRDYFEYWTPEE</sequence>
<dbReference type="AlphaFoldDB" id="A0A9P4JXB8"/>
<feature type="domain" description="F-box" evidence="1">
    <location>
        <begin position="39"/>
        <end position="86"/>
    </location>
</feature>
<gene>
    <name evidence="2" type="ORF">CC78DRAFT_622562</name>
</gene>
<dbReference type="PANTHER" id="PTHR46731">
    <property type="entry name" value="F-BOX ONLY PROTEIN 15"/>
    <property type="match status" value="1"/>
</dbReference>
<protein>
    <recommendedName>
        <fullName evidence="1">F-box domain-containing protein</fullName>
    </recommendedName>
</protein>
<dbReference type="InterPro" id="IPR036047">
    <property type="entry name" value="F-box-like_dom_sf"/>
</dbReference>
<dbReference type="InterPro" id="IPR001810">
    <property type="entry name" value="F-box_dom"/>
</dbReference>
<evidence type="ECO:0000259" key="1">
    <source>
        <dbReference type="PROSITE" id="PS50181"/>
    </source>
</evidence>
<organism evidence="2 3">
    <name type="scientific">Lojkania enalia</name>
    <dbReference type="NCBI Taxonomy" id="147567"/>
    <lineage>
        <taxon>Eukaryota</taxon>
        <taxon>Fungi</taxon>
        <taxon>Dikarya</taxon>
        <taxon>Ascomycota</taxon>
        <taxon>Pezizomycotina</taxon>
        <taxon>Dothideomycetes</taxon>
        <taxon>Pleosporomycetidae</taxon>
        <taxon>Pleosporales</taxon>
        <taxon>Pleosporales incertae sedis</taxon>
        <taxon>Lojkania</taxon>
    </lineage>
</organism>
<name>A0A9P4JXB8_9PLEO</name>
<dbReference type="SUPFAM" id="SSF81383">
    <property type="entry name" value="F-box domain"/>
    <property type="match status" value="1"/>
</dbReference>
<dbReference type="GO" id="GO:0019005">
    <property type="term" value="C:SCF ubiquitin ligase complex"/>
    <property type="evidence" value="ECO:0007669"/>
    <property type="project" value="TreeGrafter"/>
</dbReference>
<dbReference type="PANTHER" id="PTHR46731:SF1">
    <property type="entry name" value="F-BOX ONLY PROTEIN 15"/>
    <property type="match status" value="1"/>
</dbReference>
<dbReference type="OrthoDB" id="5985073at2759"/>
<reference evidence="3" key="1">
    <citation type="journal article" date="2020" name="Stud. Mycol.">
        <title>101 Dothideomycetes genomes: A test case for predicting lifestyles and emergence of pathogens.</title>
        <authorList>
            <person name="Haridas S."/>
            <person name="Albert R."/>
            <person name="Binder M."/>
            <person name="Bloem J."/>
            <person name="LaButti K."/>
            <person name="Salamov A."/>
            <person name="Andreopoulos B."/>
            <person name="Baker S."/>
            <person name="Barry K."/>
            <person name="Bills G."/>
            <person name="Bluhm B."/>
            <person name="Cannon C."/>
            <person name="Castanera R."/>
            <person name="Culley D."/>
            <person name="Daum C."/>
            <person name="Ezra D."/>
            <person name="Gonzalez J."/>
            <person name="Henrissat B."/>
            <person name="Kuo A."/>
            <person name="Liang C."/>
            <person name="Lipzen A."/>
            <person name="Lutzoni F."/>
            <person name="Magnuson J."/>
            <person name="Mondo S."/>
            <person name="Nolan M."/>
            <person name="Ohm R."/>
            <person name="Pangilinan J."/>
            <person name="Park H.-J."/>
            <person name="Ramirez L."/>
            <person name="Alfaro M."/>
            <person name="Sun H."/>
            <person name="Tritt A."/>
            <person name="Yoshinaga Y."/>
            <person name="Zwiers L.-H."/>
            <person name="Turgeon B."/>
            <person name="Goodwin S."/>
            <person name="Spatafora J."/>
            <person name="Crous P."/>
            <person name="Grigoriev I."/>
        </authorList>
    </citation>
    <scope>NUCLEOTIDE SEQUENCE [LARGE SCALE GENOMIC DNA]</scope>
    <source>
        <strain evidence="3">CBS 304.66</strain>
    </source>
</reference>
<dbReference type="EMBL" id="ML986988">
    <property type="protein sequence ID" value="KAF2257510.1"/>
    <property type="molecule type" value="Genomic_DNA"/>
</dbReference>
<accession>A0A9P4JXB8</accession>
<dbReference type="PROSITE" id="PS50181">
    <property type="entry name" value="FBOX"/>
    <property type="match status" value="1"/>
</dbReference>